<reference evidence="3 4" key="1">
    <citation type="submission" date="2021-07" db="EMBL/GenBank/DDBJ databases">
        <title>Stakelama flava sp. nov., a novel endophytic bacterium isolated from branch of Kandelia candel.</title>
        <authorList>
            <person name="Tuo L."/>
        </authorList>
    </citation>
    <scope>NUCLEOTIDE SEQUENCE [LARGE SCALE GENOMIC DNA]</scope>
    <source>
        <strain evidence="3 4">CBK3Z-3</strain>
    </source>
</reference>
<comment type="caution">
    <text evidence="3">The sequence shown here is derived from an EMBL/GenBank/DDBJ whole genome shotgun (WGS) entry which is preliminary data.</text>
</comment>
<dbReference type="RefSeq" id="WP_219238714.1">
    <property type="nucleotide sequence ID" value="NZ_JAHWZX010000011.1"/>
</dbReference>
<name>A0ABS6XN20_9SPHN</name>
<feature type="region of interest" description="Disordered" evidence="1">
    <location>
        <begin position="71"/>
        <end position="109"/>
    </location>
</feature>
<evidence type="ECO:0000256" key="1">
    <source>
        <dbReference type="SAM" id="MobiDB-lite"/>
    </source>
</evidence>
<keyword evidence="4" id="KW-1185">Reference proteome</keyword>
<feature type="compositionally biased region" description="Basic and acidic residues" evidence="1">
    <location>
        <begin position="94"/>
        <end position="109"/>
    </location>
</feature>
<proteinExistence type="predicted"/>
<accession>A0ABS6XN20</accession>
<evidence type="ECO:0000313" key="3">
    <source>
        <dbReference type="EMBL" id="MBW4331586.1"/>
    </source>
</evidence>
<dbReference type="EMBL" id="JAHWZX010000011">
    <property type="protein sequence ID" value="MBW4331586.1"/>
    <property type="molecule type" value="Genomic_DNA"/>
</dbReference>
<organism evidence="3 4">
    <name type="scientific">Stakelama flava</name>
    <dbReference type="NCBI Taxonomy" id="2860338"/>
    <lineage>
        <taxon>Bacteria</taxon>
        <taxon>Pseudomonadati</taxon>
        <taxon>Pseudomonadota</taxon>
        <taxon>Alphaproteobacteria</taxon>
        <taxon>Sphingomonadales</taxon>
        <taxon>Sphingomonadaceae</taxon>
        <taxon>Stakelama</taxon>
    </lineage>
</organism>
<protein>
    <recommendedName>
        <fullName evidence="2">Ig-like domain-containing protein</fullName>
    </recommendedName>
</protein>
<dbReference type="Proteomes" id="UP001197214">
    <property type="component" value="Unassembled WGS sequence"/>
</dbReference>
<feature type="domain" description="Ig-like" evidence="2">
    <location>
        <begin position="1"/>
        <end position="18"/>
    </location>
</feature>
<gene>
    <name evidence="3" type="ORF">KY084_11975</name>
</gene>
<evidence type="ECO:0000259" key="2">
    <source>
        <dbReference type="PROSITE" id="PS50835"/>
    </source>
</evidence>
<dbReference type="PROSITE" id="PS50835">
    <property type="entry name" value="IG_LIKE"/>
    <property type="match status" value="1"/>
</dbReference>
<sequence length="122" mass="14041">MTLRCMLTGHTPSTFITWNEGYYFSTCTRCGHDVIRQEGPWRRVPHGYRVVWATGYRRHAVPSDFGRRLPMIGGKRRRRPAQSALQSVGSVVLSEKRPVRERPAPADDAPRPLWLMRLLLLA</sequence>
<dbReference type="InterPro" id="IPR007110">
    <property type="entry name" value="Ig-like_dom"/>
</dbReference>
<evidence type="ECO:0000313" key="4">
    <source>
        <dbReference type="Proteomes" id="UP001197214"/>
    </source>
</evidence>